<keyword evidence="2" id="KW-0732">Signal</keyword>
<dbReference type="NCBIfam" id="TIGR04383">
    <property type="entry name" value="acidic_w_LPXTA"/>
    <property type="match status" value="1"/>
</dbReference>
<name>A0A5C6W4W0_9BACI</name>
<dbReference type="RefSeq" id="WP_146947343.1">
    <property type="nucleotide sequence ID" value="NZ_VOQF01000004.1"/>
</dbReference>
<dbReference type="InterPro" id="IPR030832">
    <property type="entry name" value="Acidic_LPXTA"/>
</dbReference>
<gene>
    <name evidence="3" type="ORF">FS935_08035</name>
</gene>
<keyword evidence="1" id="KW-0812">Transmembrane</keyword>
<accession>A0A5C6W4W0</accession>
<reference evidence="3 4" key="1">
    <citation type="journal article" date="2005" name="Int. J. Syst. Evol. Microbiol.">
        <title>Bacillus litoralis sp. nov., isolated from a tidal flat of the Yellow Sea in Korea.</title>
        <authorList>
            <person name="Yoon J.H."/>
            <person name="Oh T.K."/>
        </authorList>
    </citation>
    <scope>NUCLEOTIDE SEQUENCE [LARGE SCALE GENOMIC DNA]</scope>
    <source>
        <strain evidence="3 4">SW-211</strain>
    </source>
</reference>
<evidence type="ECO:0000313" key="3">
    <source>
        <dbReference type="EMBL" id="TXC91576.1"/>
    </source>
</evidence>
<evidence type="ECO:0000256" key="1">
    <source>
        <dbReference type="SAM" id="Phobius"/>
    </source>
</evidence>
<dbReference type="AlphaFoldDB" id="A0A5C6W4W0"/>
<protein>
    <submittedName>
        <fullName evidence="3">Processed acidic surface protein</fullName>
    </submittedName>
</protein>
<dbReference type="EMBL" id="VOQF01000004">
    <property type="protein sequence ID" value="TXC91576.1"/>
    <property type="molecule type" value="Genomic_DNA"/>
</dbReference>
<proteinExistence type="predicted"/>
<keyword evidence="1" id="KW-0472">Membrane</keyword>
<evidence type="ECO:0000313" key="4">
    <source>
        <dbReference type="Proteomes" id="UP000321363"/>
    </source>
</evidence>
<organism evidence="3 4">
    <name type="scientific">Metabacillus litoralis</name>
    <dbReference type="NCBI Taxonomy" id="152268"/>
    <lineage>
        <taxon>Bacteria</taxon>
        <taxon>Bacillati</taxon>
        <taxon>Bacillota</taxon>
        <taxon>Bacilli</taxon>
        <taxon>Bacillales</taxon>
        <taxon>Bacillaceae</taxon>
        <taxon>Metabacillus</taxon>
    </lineage>
</organism>
<feature type="transmembrane region" description="Helical" evidence="1">
    <location>
        <begin position="291"/>
        <end position="311"/>
    </location>
</feature>
<keyword evidence="4" id="KW-1185">Reference proteome</keyword>
<dbReference type="Proteomes" id="UP000321363">
    <property type="component" value="Unassembled WGS sequence"/>
</dbReference>
<feature type="chain" id="PRO_5023071807" evidence="2">
    <location>
        <begin position="22"/>
        <end position="319"/>
    </location>
</feature>
<comment type="caution">
    <text evidence="3">The sequence shown here is derived from an EMBL/GenBank/DDBJ whole genome shotgun (WGS) entry which is preliminary data.</text>
</comment>
<feature type="signal peptide" evidence="2">
    <location>
        <begin position="1"/>
        <end position="21"/>
    </location>
</feature>
<evidence type="ECO:0000256" key="2">
    <source>
        <dbReference type="SAM" id="SignalP"/>
    </source>
</evidence>
<keyword evidence="1" id="KW-1133">Transmembrane helix</keyword>
<dbReference type="OrthoDB" id="2718583at2"/>
<sequence>MKKLLLITGLLLLFGFQTVHAAPPESEVNSLLEDLGWTEEELTTYLKETYDLTLEEIETTEELTLLLGTPITPENLEQLLTDYELTRPELDVLLSEFGETVEDYVFIEDLDLAISFYSDHDSEISEIEDFLALIGLTDEEVETLFTHFMELDQEKLEQQMEEIVARLDPFLAMDGMEELTPAQEDELVTILQNMMTALQLKPQFYLKDNNGVETAVTFKELISMDELYGNQLVINLYNTSGELLLDMQFSEDMLSSEFLIESGIEFAELGDIAGELTALQHNRLPDTASSLWLNMLLGVLIIAVGLIGFFYPKRTIKEQ</sequence>